<organism evidence="11 12">
    <name type="scientific">Rhodovibrio salinarum</name>
    <dbReference type="NCBI Taxonomy" id="1087"/>
    <lineage>
        <taxon>Bacteria</taxon>
        <taxon>Pseudomonadati</taxon>
        <taxon>Pseudomonadota</taxon>
        <taxon>Alphaproteobacteria</taxon>
        <taxon>Rhodospirillales</taxon>
        <taxon>Rhodovibrionaceae</taxon>
        <taxon>Rhodovibrio</taxon>
    </lineage>
</organism>
<accession>A0A934QIX1</accession>
<keyword evidence="12" id="KW-1185">Reference proteome</keyword>
<dbReference type="CDD" id="cd03216">
    <property type="entry name" value="ABC_Carb_Monos_I"/>
    <property type="match status" value="1"/>
</dbReference>
<feature type="domain" description="ABC transporter" evidence="10">
    <location>
        <begin position="8"/>
        <end position="245"/>
    </location>
</feature>
<reference evidence="11" key="1">
    <citation type="submission" date="2017-08" db="EMBL/GenBank/DDBJ databases">
        <authorList>
            <person name="Imhoff J.F."/>
            <person name="Rahn T."/>
            <person name="Kuenzel S."/>
            <person name="Neulinger S.C."/>
        </authorList>
    </citation>
    <scope>NUCLEOTIDE SEQUENCE</scope>
    <source>
        <strain evidence="11">DSM 9154</strain>
    </source>
</reference>
<dbReference type="InterPro" id="IPR050107">
    <property type="entry name" value="ABC_carbohydrate_import_ATPase"/>
</dbReference>
<evidence type="ECO:0000256" key="6">
    <source>
        <dbReference type="ARBA" id="ARBA00022741"/>
    </source>
</evidence>
<evidence type="ECO:0000256" key="2">
    <source>
        <dbReference type="ARBA" id="ARBA00022448"/>
    </source>
</evidence>
<keyword evidence="7 11" id="KW-0067">ATP-binding</keyword>
<keyword evidence="4" id="KW-0762">Sugar transport</keyword>
<comment type="subcellular location">
    <subcellularLocation>
        <location evidence="1">Cell membrane</location>
        <topology evidence="1">Peripheral membrane protein</topology>
    </subcellularLocation>
</comment>
<evidence type="ECO:0000256" key="1">
    <source>
        <dbReference type="ARBA" id="ARBA00004202"/>
    </source>
</evidence>
<dbReference type="InterPro" id="IPR027417">
    <property type="entry name" value="P-loop_NTPase"/>
</dbReference>
<dbReference type="SMART" id="SM00382">
    <property type="entry name" value="AAA"/>
    <property type="match status" value="1"/>
</dbReference>
<evidence type="ECO:0000256" key="7">
    <source>
        <dbReference type="ARBA" id="ARBA00022840"/>
    </source>
</evidence>
<keyword evidence="9" id="KW-0472">Membrane</keyword>
<keyword evidence="6" id="KW-0547">Nucleotide-binding</keyword>
<name>A0A934QIX1_9PROT</name>
<evidence type="ECO:0000256" key="4">
    <source>
        <dbReference type="ARBA" id="ARBA00022597"/>
    </source>
</evidence>
<keyword evidence="3" id="KW-1003">Cell membrane</keyword>
<evidence type="ECO:0000256" key="9">
    <source>
        <dbReference type="ARBA" id="ARBA00023136"/>
    </source>
</evidence>
<reference evidence="11" key="2">
    <citation type="journal article" date="2020" name="Microorganisms">
        <title>Osmotic Adaptation and Compatible Solute Biosynthesis of Phototrophic Bacteria as Revealed from Genome Analyses.</title>
        <authorList>
            <person name="Imhoff J.F."/>
            <person name="Rahn T."/>
            <person name="Kunzel S."/>
            <person name="Keller A."/>
            <person name="Neulinger S.C."/>
        </authorList>
    </citation>
    <scope>NUCLEOTIDE SEQUENCE</scope>
    <source>
        <strain evidence="11">DSM 9154</strain>
    </source>
</reference>
<dbReference type="RefSeq" id="WP_037255754.1">
    <property type="nucleotide sequence ID" value="NZ_NRRE01000023.1"/>
</dbReference>
<evidence type="ECO:0000256" key="5">
    <source>
        <dbReference type="ARBA" id="ARBA00022737"/>
    </source>
</evidence>
<evidence type="ECO:0000313" key="12">
    <source>
        <dbReference type="Proteomes" id="UP000778970"/>
    </source>
</evidence>
<dbReference type="Gene3D" id="3.40.50.300">
    <property type="entry name" value="P-loop containing nucleotide triphosphate hydrolases"/>
    <property type="match status" value="1"/>
</dbReference>
<dbReference type="InterPro" id="IPR003439">
    <property type="entry name" value="ABC_transporter-like_ATP-bd"/>
</dbReference>
<dbReference type="SUPFAM" id="SSF52540">
    <property type="entry name" value="P-loop containing nucleoside triphosphate hydrolases"/>
    <property type="match status" value="1"/>
</dbReference>
<evidence type="ECO:0000256" key="8">
    <source>
        <dbReference type="ARBA" id="ARBA00022967"/>
    </source>
</evidence>
<dbReference type="FunFam" id="3.40.50.300:FF:000127">
    <property type="entry name" value="Ribose import ATP-binding protein RbsA"/>
    <property type="match status" value="1"/>
</dbReference>
<dbReference type="PANTHER" id="PTHR43790">
    <property type="entry name" value="CARBOHYDRATE TRANSPORT ATP-BINDING PROTEIN MG119-RELATED"/>
    <property type="match status" value="1"/>
</dbReference>
<evidence type="ECO:0000256" key="3">
    <source>
        <dbReference type="ARBA" id="ARBA00022475"/>
    </source>
</evidence>
<keyword evidence="2" id="KW-0813">Transport</keyword>
<evidence type="ECO:0000313" key="11">
    <source>
        <dbReference type="EMBL" id="MBK1697385.1"/>
    </source>
</evidence>
<dbReference type="PANTHER" id="PTHR43790:SF9">
    <property type="entry name" value="GALACTOFURANOSE TRANSPORTER ATP-BINDING PROTEIN YTFR"/>
    <property type="match status" value="1"/>
</dbReference>
<protein>
    <submittedName>
        <fullName evidence="11">Sugar ABC transporter ATP-binding protein</fullName>
    </submittedName>
</protein>
<sequence>MSASQPLVEMRGMTKSFGGVVAVDNVDLSLRRGEVVGLLGHNGAGKSTLIKMLSGALRADSGEIRVQGAPVVMDNPRKAKDAGIETIYQNLALAENLDAAANLFLGREILTRFGFLDEVAMENETRNLMKRINPNFTNFVQPVHQLSGGQRQSVAIARALYFEAKILIMDEPTAALGPQETEQVSELIRSLQREGIGIFLISHDIHDVFDLSDRFAVLKNGRNVGTVDRDQVTKDELLGMVIMGNQPAALAGAAAPAG</sequence>
<gene>
    <name evidence="11" type="ORF">CKO21_09000</name>
</gene>
<dbReference type="PROSITE" id="PS50893">
    <property type="entry name" value="ABC_TRANSPORTER_2"/>
    <property type="match status" value="1"/>
</dbReference>
<dbReference type="Pfam" id="PF00005">
    <property type="entry name" value="ABC_tran"/>
    <property type="match status" value="1"/>
</dbReference>
<dbReference type="AlphaFoldDB" id="A0A934QIX1"/>
<dbReference type="Proteomes" id="UP000778970">
    <property type="component" value="Unassembled WGS sequence"/>
</dbReference>
<dbReference type="GO" id="GO:0005524">
    <property type="term" value="F:ATP binding"/>
    <property type="evidence" value="ECO:0007669"/>
    <property type="project" value="UniProtKB-KW"/>
</dbReference>
<dbReference type="EMBL" id="NRRE01000023">
    <property type="protein sequence ID" value="MBK1697385.1"/>
    <property type="molecule type" value="Genomic_DNA"/>
</dbReference>
<dbReference type="GO" id="GO:0005886">
    <property type="term" value="C:plasma membrane"/>
    <property type="evidence" value="ECO:0007669"/>
    <property type="project" value="UniProtKB-SubCell"/>
</dbReference>
<evidence type="ECO:0000259" key="10">
    <source>
        <dbReference type="PROSITE" id="PS50893"/>
    </source>
</evidence>
<dbReference type="InterPro" id="IPR003593">
    <property type="entry name" value="AAA+_ATPase"/>
</dbReference>
<dbReference type="GO" id="GO:0016887">
    <property type="term" value="F:ATP hydrolysis activity"/>
    <property type="evidence" value="ECO:0007669"/>
    <property type="project" value="InterPro"/>
</dbReference>
<proteinExistence type="predicted"/>
<keyword evidence="5" id="KW-0677">Repeat</keyword>
<comment type="caution">
    <text evidence="11">The sequence shown here is derived from an EMBL/GenBank/DDBJ whole genome shotgun (WGS) entry which is preliminary data.</text>
</comment>
<keyword evidence="8" id="KW-1278">Translocase</keyword>